<proteinExistence type="predicted"/>
<reference evidence="1" key="1">
    <citation type="journal article" date="2011" name="PLoS Biol.">
        <title>Gene gain and loss during evolution of obligate parasitism in the white rust pathogen of Arabidopsis thaliana.</title>
        <authorList>
            <person name="Kemen E."/>
            <person name="Gardiner A."/>
            <person name="Schultz-Larsen T."/>
            <person name="Kemen A.C."/>
            <person name="Balmuth A.L."/>
            <person name="Robert-Seilaniantz A."/>
            <person name="Bailey K."/>
            <person name="Holub E."/>
            <person name="Studholme D.J."/>
            <person name="Maclean D."/>
            <person name="Jones J.D."/>
        </authorList>
    </citation>
    <scope>NUCLEOTIDE SEQUENCE</scope>
</reference>
<dbReference type="AlphaFoldDB" id="F0WHR3"/>
<dbReference type="EMBL" id="FR824148">
    <property type="protein sequence ID" value="CCA20788.1"/>
    <property type="molecule type" value="Genomic_DNA"/>
</dbReference>
<dbReference type="HOGENOM" id="CLU_2594786_0_0_1"/>
<accession>F0WHR3</accession>
<organism evidence="1">
    <name type="scientific">Albugo laibachii Nc14</name>
    <dbReference type="NCBI Taxonomy" id="890382"/>
    <lineage>
        <taxon>Eukaryota</taxon>
        <taxon>Sar</taxon>
        <taxon>Stramenopiles</taxon>
        <taxon>Oomycota</taxon>
        <taxon>Peronosporomycetes</taxon>
        <taxon>Albuginales</taxon>
        <taxon>Albuginaceae</taxon>
        <taxon>Albugo</taxon>
    </lineage>
</organism>
<evidence type="ECO:0000313" key="2">
    <source>
        <dbReference type="EMBL" id="CCA23706.1"/>
    </source>
</evidence>
<reference evidence="1" key="2">
    <citation type="submission" date="2011-02" db="EMBL/GenBank/DDBJ databases">
        <authorList>
            <person name="MacLean D."/>
        </authorList>
    </citation>
    <scope>NUCLEOTIDE SEQUENCE</scope>
</reference>
<gene>
    <name evidence="1" type="primary">AlNc14C103G6120</name>
    <name evidence="2" type="synonym">AlNc14C204G8756</name>
    <name evidence="1" type="ORF">ALNC14_069310</name>
    <name evidence="2" type="ORF">ALNC14_098500</name>
</gene>
<name>F0WHR3_9STRA</name>
<sequence>MSSELENKWQIAMNVELEALHHNEGWVVETKTFGDVFTERFKARLVACYNEQVFGADYGLTFAAIMKISTVKAIIRLALR</sequence>
<evidence type="ECO:0000313" key="1">
    <source>
        <dbReference type="EMBL" id="CCA20788.1"/>
    </source>
</evidence>
<dbReference type="EMBL" id="FR824249">
    <property type="protein sequence ID" value="CCA23706.1"/>
    <property type="molecule type" value="Genomic_DNA"/>
</dbReference>
<protein>
    <submittedName>
        <fullName evidence="1">AlNc14C103G6120 protein</fullName>
    </submittedName>
    <submittedName>
        <fullName evidence="2">AlNc14C204G8756 protein</fullName>
    </submittedName>
</protein>